<feature type="repeat" description="PPR" evidence="2">
    <location>
        <begin position="128"/>
        <end position="162"/>
    </location>
</feature>
<organism evidence="3 4">
    <name type="scientific">Acer negundo</name>
    <name type="common">Box elder</name>
    <dbReference type="NCBI Taxonomy" id="4023"/>
    <lineage>
        <taxon>Eukaryota</taxon>
        <taxon>Viridiplantae</taxon>
        <taxon>Streptophyta</taxon>
        <taxon>Embryophyta</taxon>
        <taxon>Tracheophyta</taxon>
        <taxon>Spermatophyta</taxon>
        <taxon>Magnoliopsida</taxon>
        <taxon>eudicotyledons</taxon>
        <taxon>Gunneridae</taxon>
        <taxon>Pentapetalae</taxon>
        <taxon>rosids</taxon>
        <taxon>malvids</taxon>
        <taxon>Sapindales</taxon>
        <taxon>Sapindaceae</taxon>
        <taxon>Hippocastanoideae</taxon>
        <taxon>Acereae</taxon>
        <taxon>Acer</taxon>
    </lineage>
</organism>
<dbReference type="GO" id="GO:0003723">
    <property type="term" value="F:RNA binding"/>
    <property type="evidence" value="ECO:0007669"/>
    <property type="project" value="InterPro"/>
</dbReference>
<dbReference type="PANTHER" id="PTHR47926">
    <property type="entry name" value="PENTATRICOPEPTIDE REPEAT-CONTAINING PROTEIN"/>
    <property type="match status" value="1"/>
</dbReference>
<dbReference type="Pfam" id="PF13041">
    <property type="entry name" value="PPR_2"/>
    <property type="match status" value="3"/>
</dbReference>
<evidence type="ECO:0000256" key="2">
    <source>
        <dbReference type="PROSITE-ProRule" id="PRU00708"/>
    </source>
</evidence>
<dbReference type="InterPro" id="IPR046960">
    <property type="entry name" value="PPR_At4g14850-like_plant"/>
</dbReference>
<feature type="repeat" description="PPR" evidence="2">
    <location>
        <begin position="229"/>
        <end position="263"/>
    </location>
</feature>
<dbReference type="InterPro" id="IPR011990">
    <property type="entry name" value="TPR-like_helical_dom_sf"/>
</dbReference>
<sequence>MDEAQKSQKKTASSSSHEDNMEVVEKICVMEERIQKLEEQAAKENRLKKAISILFATPEPVPYSLYAHLFLVCSLNHAIVEARKVESHLVSFSPTPPQFLLNRAIECYGKCGSLNDARELFDEMPHRDGGSWNAMLTAYSQNGFSNKALELFLSMNEAGILANEITYASVLGSCAADLELNLSRQIHGLILKRGFCGNVILESSLVDVYGKCKVMSDARRMFDEIQNKNVVSWNVIVRRYLEVGNGEEAVRMFFKMLSADIRPLNFTFANAVIACSHFSALKQGMQIHGIIIKNNFDGDEVVVGSLIDTYIKCGKLQYARKIFDQPGKRDLISWTCILFGYAKSGRIGEAHDLFNEMPERNIVSWNAMLAGYTCSLLWEEAYDFAILMRRTTKDIDHVTLGLLLNVCTGLSDVYLGKQVHGFIYRQGFSSDIFVSNALLDMYCKCGNIRSARVWFYVMSQWRDIVSWNALLTSYASRGQNEQVMMFFSKMQWETTPSEFTFGILLTACANIFDIDRGKQIHGFMIRNGFEIDVVTKGALVNMYSKCRWLEYAMRVFKKASSHDVVLWNSIFFGCCRNGRGREVLDLFSLMEKEGIKPDDVTFQGILLACICEGLVKLGTQYFDSMSNKYCIIPQLEHYECMIELYSRYGCMEELENFVKRMPVDPTVPMLRKIFDGCRKHGSSTILSTLLQDTLFAMLVEIIEQAMAHCDKNDVPIVGGVGPNE</sequence>
<dbReference type="GO" id="GO:0099402">
    <property type="term" value="P:plant organ development"/>
    <property type="evidence" value="ECO:0007669"/>
    <property type="project" value="UniProtKB-ARBA"/>
</dbReference>
<dbReference type="NCBIfam" id="TIGR00756">
    <property type="entry name" value="PPR"/>
    <property type="match status" value="5"/>
</dbReference>
<evidence type="ECO:0000313" key="3">
    <source>
        <dbReference type="EMBL" id="KAI9190921.1"/>
    </source>
</evidence>
<dbReference type="EMBL" id="JAJSOW010000004">
    <property type="protein sequence ID" value="KAI9190921.1"/>
    <property type="molecule type" value="Genomic_DNA"/>
</dbReference>
<dbReference type="InterPro" id="IPR002885">
    <property type="entry name" value="PPR_rpt"/>
</dbReference>
<reference evidence="3" key="2">
    <citation type="submission" date="2023-02" db="EMBL/GenBank/DDBJ databases">
        <authorList>
            <person name="Swenson N.G."/>
            <person name="Wegrzyn J.L."/>
            <person name="Mcevoy S.L."/>
        </authorList>
    </citation>
    <scope>NUCLEOTIDE SEQUENCE</scope>
    <source>
        <strain evidence="3">91603</strain>
        <tissue evidence="3">Leaf</tissue>
    </source>
</reference>
<dbReference type="FunFam" id="1.25.40.10:FF:000158">
    <property type="entry name" value="pentatricopeptide repeat-containing protein At2g33680"/>
    <property type="match status" value="1"/>
</dbReference>
<accession>A0AAD5NZU6</accession>
<gene>
    <name evidence="3" type="ORF">LWI28_000875</name>
</gene>
<protein>
    <recommendedName>
        <fullName evidence="5">Pentatricopeptide repeat-containing protein</fullName>
    </recommendedName>
</protein>
<reference evidence="3" key="1">
    <citation type="journal article" date="2022" name="Plant J.">
        <title>Strategies of tolerance reflected in two North American maple genomes.</title>
        <authorList>
            <person name="McEvoy S.L."/>
            <person name="Sezen U.U."/>
            <person name="Trouern-Trend A."/>
            <person name="McMahon S.M."/>
            <person name="Schaberg P.G."/>
            <person name="Yang J."/>
            <person name="Wegrzyn J.L."/>
            <person name="Swenson N.G."/>
        </authorList>
    </citation>
    <scope>NUCLEOTIDE SEQUENCE</scope>
    <source>
        <strain evidence="3">91603</strain>
    </source>
</reference>
<comment type="caution">
    <text evidence="3">The sequence shown here is derived from an EMBL/GenBank/DDBJ whole genome shotgun (WGS) entry which is preliminary data.</text>
</comment>
<dbReference type="Proteomes" id="UP001064489">
    <property type="component" value="Chromosome 6"/>
</dbReference>
<dbReference type="AlphaFoldDB" id="A0AAD5NZU6"/>
<dbReference type="PROSITE" id="PS51375">
    <property type="entry name" value="PPR"/>
    <property type="match status" value="5"/>
</dbReference>
<keyword evidence="4" id="KW-1185">Reference proteome</keyword>
<dbReference type="PANTHER" id="PTHR47926:SF476">
    <property type="entry name" value="PENTATRICOPEPTIDE REPEAT-CONTAINING PROTEIN"/>
    <property type="match status" value="1"/>
</dbReference>
<dbReference type="FunFam" id="1.25.40.10:FF:000425">
    <property type="entry name" value="Pentatricopeptide repeat-containing protein At3g26540"/>
    <property type="match status" value="1"/>
</dbReference>
<keyword evidence="1" id="KW-0677">Repeat</keyword>
<name>A0AAD5NZU6_ACENE</name>
<dbReference type="Pfam" id="PF01535">
    <property type="entry name" value="PPR"/>
    <property type="match status" value="7"/>
</dbReference>
<evidence type="ECO:0000313" key="4">
    <source>
        <dbReference type="Proteomes" id="UP001064489"/>
    </source>
</evidence>
<dbReference type="Gene3D" id="1.25.40.10">
    <property type="entry name" value="Tetratricopeptide repeat domain"/>
    <property type="match status" value="6"/>
</dbReference>
<evidence type="ECO:0000256" key="1">
    <source>
        <dbReference type="ARBA" id="ARBA00022737"/>
    </source>
</evidence>
<feature type="repeat" description="PPR" evidence="2">
    <location>
        <begin position="463"/>
        <end position="497"/>
    </location>
</feature>
<evidence type="ECO:0008006" key="5">
    <source>
        <dbReference type="Google" id="ProtNLM"/>
    </source>
</evidence>
<feature type="repeat" description="PPR" evidence="2">
    <location>
        <begin position="563"/>
        <end position="597"/>
    </location>
</feature>
<dbReference type="FunFam" id="1.25.40.10:FF:000196">
    <property type="entry name" value="Pentatricopeptide repeat-containing protein At4g14850"/>
    <property type="match status" value="1"/>
</dbReference>
<dbReference type="GO" id="GO:0009451">
    <property type="term" value="P:RNA modification"/>
    <property type="evidence" value="ECO:0007669"/>
    <property type="project" value="InterPro"/>
</dbReference>
<proteinExistence type="predicted"/>
<feature type="repeat" description="PPR" evidence="2">
    <location>
        <begin position="330"/>
        <end position="364"/>
    </location>
</feature>